<evidence type="ECO:0000313" key="4">
    <source>
        <dbReference type="Proteomes" id="UP000504606"/>
    </source>
</evidence>
<evidence type="ECO:0000313" key="5">
    <source>
        <dbReference type="RefSeq" id="XP_052122547.1"/>
    </source>
</evidence>
<feature type="region of interest" description="Disordered" evidence="1">
    <location>
        <begin position="1190"/>
        <end position="1219"/>
    </location>
</feature>
<feature type="region of interest" description="Disordered" evidence="1">
    <location>
        <begin position="98"/>
        <end position="120"/>
    </location>
</feature>
<evidence type="ECO:0000256" key="2">
    <source>
        <dbReference type="SAM" id="Phobius"/>
    </source>
</evidence>
<evidence type="ECO:0000256" key="1">
    <source>
        <dbReference type="SAM" id="MobiDB-lite"/>
    </source>
</evidence>
<feature type="region of interest" description="Disordered" evidence="1">
    <location>
        <begin position="984"/>
        <end position="1006"/>
    </location>
</feature>
<dbReference type="SUPFAM" id="SSF49265">
    <property type="entry name" value="Fibronectin type III"/>
    <property type="match status" value="1"/>
</dbReference>
<evidence type="ECO:0000259" key="3">
    <source>
        <dbReference type="Pfam" id="PF08434"/>
    </source>
</evidence>
<keyword evidence="2" id="KW-0812">Transmembrane</keyword>
<accession>A0A9C6U3Q9</accession>
<dbReference type="InterPro" id="IPR013642">
    <property type="entry name" value="CLCA_N"/>
</dbReference>
<feature type="region of interest" description="Disordered" evidence="1">
    <location>
        <begin position="1040"/>
        <end position="1071"/>
    </location>
</feature>
<organism evidence="4 5">
    <name type="scientific">Frankliniella occidentalis</name>
    <name type="common">Western flower thrips</name>
    <name type="synonym">Euthrips occidentalis</name>
    <dbReference type="NCBI Taxonomy" id="133901"/>
    <lineage>
        <taxon>Eukaryota</taxon>
        <taxon>Metazoa</taxon>
        <taxon>Ecdysozoa</taxon>
        <taxon>Arthropoda</taxon>
        <taxon>Hexapoda</taxon>
        <taxon>Insecta</taxon>
        <taxon>Pterygota</taxon>
        <taxon>Neoptera</taxon>
        <taxon>Paraneoptera</taxon>
        <taxon>Thysanoptera</taxon>
        <taxon>Terebrantia</taxon>
        <taxon>Thripoidea</taxon>
        <taxon>Thripidae</taxon>
        <taxon>Frankliniella</taxon>
    </lineage>
</organism>
<dbReference type="KEGG" id="foc:113203475"/>
<keyword evidence="4" id="KW-1185">Reference proteome</keyword>
<name>A0A9C6U3Q9_FRAOC</name>
<feature type="compositionally biased region" description="Pro residues" evidence="1">
    <location>
        <begin position="908"/>
        <end position="918"/>
    </location>
</feature>
<sequence>MRRRVKPECGTPEWKGSKKGCDGLPSCSSWDGCRPASASFLASRGLHHHVLTRSLSLVFQVAVSSASATLRTALDGRATLGESVVLLPDSWPDSCVPAPAGHGPNGVAAPSISPSSGETPDISVQRVDPAYGALLYTQQSRGCGQPGDQIYLSYSLLEEPVSELGRRLARELAKYRYGVFDEAGHSADPVYPTCYSGDDTERLSLTSCSDLPLDGDHGACQSGAVPNLTQLVQPSARSSLMFAPGLHHVDHFCDASTHDRLSPTKHNALCGRRSVMEVINVHDDFQSADQNKNNSAAPPAPTPAPSFVYKRQTLTRYVLVVEDTKDMLVRDSWLFLRTAVRKWANLDLPVNAEAGLVLVNDSSASRLVAMQALSSQAARGLVSSNLPYSPGDSHAPACLSCGLREALDMLEERARLGGPASSVVILLAPGTDAQADLLAAAKDAAAKRIRVATVNYPGVMRGAPLDAAAVATGAPAFTVAEKGYNMATSMLGTYFGLANALADVTRHFYQGHLNNLPIEIHRRELNDQSSATGTFVLEEGLGAPARFAVYTYNTENPLIKGLTLISPSQRVYTTRSEGLISLKMLTIAANINETGTWQYTIERFRGNPQPHFVTVTATPWSALTPVVRARLFTSTGPGPLVLYAQVTWGGAPVLGAAVEVTATRPAVPGQGVNGTASAPYREKFMLLDTGGGDPDLTRGDGVYSRYFSTLKGGAGVYTFEVTVTDNGNTAYTWKENRNEDELDGIGSCCGSALRAPAVANLSPFQRVLPPLTVALPDAGSVQSQTSPLSQPGRVGDLRVDILGSALKARLSWTAPDMGGLDVARYEVKYASKLSDLMDSFDTIASTWNYGSPFPLAPGSDTSFTLDLSRDPSLLDEPFFVAVRAFPEASTGASAGPVSNWVRILVPSPPPPPTLPPSSPSSNGSPDLPPWSLEGDSDDSPVPRLAHGLDLGLELILPVVGGVALLAVCLAVYCYLCVLRRSHGGSGKKGGAPQPVKNGAPAGLAPSSVVVTPHATHAPLAGPDSSPGMDHKKRLSLADPMSQDGVMTNGHPVSAPHSPQHLSPSHSAGQMGQMVGLTGSLQRPRTLSPYQSWTASQLLHEHERRHSPYGDEQALPAYQGYQFQGYQGQHAVDGQYMDQQYYQEQPFHQPPPVPPLPHMRYADESVYGVQTPPSQQQQPQQQQTHGFLHSNRLLPFNPSLQGSLSSVSSGDRKKRNVTMV</sequence>
<keyword evidence="2" id="KW-0472">Membrane</keyword>
<dbReference type="RefSeq" id="XP_052122547.1">
    <property type="nucleotide sequence ID" value="XM_052266587.1"/>
</dbReference>
<feature type="domain" description="Calcium-activated chloride channel N-terminal" evidence="3">
    <location>
        <begin position="118"/>
        <end position="288"/>
    </location>
</feature>
<feature type="compositionally biased region" description="Low complexity" evidence="1">
    <location>
        <begin position="1198"/>
        <end position="1208"/>
    </location>
</feature>
<dbReference type="InterPro" id="IPR036116">
    <property type="entry name" value="FN3_sf"/>
</dbReference>
<dbReference type="AlphaFoldDB" id="A0A9C6U3Q9"/>
<dbReference type="OrthoDB" id="687730at2759"/>
<dbReference type="GeneID" id="113203475"/>
<protein>
    <submittedName>
        <fullName evidence="5">Calcium-activated chloride channel regulator 2-like</fullName>
    </submittedName>
</protein>
<proteinExistence type="predicted"/>
<keyword evidence="2" id="KW-1133">Transmembrane helix</keyword>
<dbReference type="Proteomes" id="UP000504606">
    <property type="component" value="Unplaced"/>
</dbReference>
<feature type="transmembrane region" description="Helical" evidence="2">
    <location>
        <begin position="954"/>
        <end position="978"/>
    </location>
</feature>
<feature type="compositionally biased region" description="Low complexity" evidence="1">
    <location>
        <begin position="1053"/>
        <end position="1066"/>
    </location>
</feature>
<dbReference type="Pfam" id="PF08434">
    <property type="entry name" value="CLCA"/>
    <property type="match status" value="1"/>
</dbReference>
<gene>
    <name evidence="5" type="primary">LOC113203475</name>
</gene>
<feature type="region of interest" description="Disordered" evidence="1">
    <location>
        <begin position="1014"/>
        <end position="1033"/>
    </location>
</feature>
<reference evidence="5" key="1">
    <citation type="submission" date="2025-08" db="UniProtKB">
        <authorList>
            <consortium name="RefSeq"/>
        </authorList>
    </citation>
    <scope>IDENTIFICATION</scope>
    <source>
        <tissue evidence="5">Whole organism</tissue>
    </source>
</reference>
<feature type="region of interest" description="Disordered" evidence="1">
    <location>
        <begin position="908"/>
        <end position="939"/>
    </location>
</feature>